<organism evidence="2 3">
    <name type="scientific">Maridesulfovibrio hydrothermalis AM13 = DSM 14728</name>
    <dbReference type="NCBI Taxonomy" id="1121451"/>
    <lineage>
        <taxon>Bacteria</taxon>
        <taxon>Pseudomonadati</taxon>
        <taxon>Thermodesulfobacteriota</taxon>
        <taxon>Desulfovibrionia</taxon>
        <taxon>Desulfovibrionales</taxon>
        <taxon>Desulfovibrionaceae</taxon>
        <taxon>Maridesulfovibrio</taxon>
    </lineage>
</organism>
<gene>
    <name evidence="2" type="ORF">DESAM_20654</name>
</gene>
<dbReference type="PATRIC" id="fig|1121451.3.peg.912"/>
<dbReference type="EMBL" id="FO203522">
    <property type="protein sequence ID" value="CCO22941.1"/>
    <property type="molecule type" value="Genomic_DNA"/>
</dbReference>
<keyword evidence="3" id="KW-1185">Reference proteome</keyword>
<dbReference type="RefSeq" id="WP_015335546.1">
    <property type="nucleotide sequence ID" value="NC_020055.1"/>
</dbReference>
<evidence type="ECO:0000313" key="2">
    <source>
        <dbReference type="EMBL" id="CCO22941.1"/>
    </source>
</evidence>
<dbReference type="Gene3D" id="3.40.190.10">
    <property type="entry name" value="Periplasmic binding protein-like II"/>
    <property type="match status" value="2"/>
</dbReference>
<dbReference type="HOGENOM" id="CLU_099468_0_0_7"/>
<dbReference type="STRING" id="1121451.DESAM_20654"/>
<dbReference type="PANTHER" id="PTHR38834:SF3">
    <property type="entry name" value="SOLUTE-BINDING PROTEIN FAMILY 3_N-TERMINAL DOMAIN-CONTAINING PROTEIN"/>
    <property type="match status" value="1"/>
</dbReference>
<dbReference type="SUPFAM" id="SSF53850">
    <property type="entry name" value="Periplasmic binding protein-like II"/>
    <property type="match status" value="1"/>
</dbReference>
<feature type="chain" id="PRO_5003947233" evidence="1">
    <location>
        <begin position="23"/>
        <end position="238"/>
    </location>
</feature>
<dbReference type="PANTHER" id="PTHR38834">
    <property type="entry name" value="PERIPLASMIC SUBSTRATE BINDING PROTEIN FAMILY 3"/>
    <property type="match status" value="1"/>
</dbReference>
<keyword evidence="1" id="KW-0732">Signal</keyword>
<dbReference type="eggNOG" id="COG0834">
    <property type="taxonomic scope" value="Bacteria"/>
</dbReference>
<accession>L0RBM4</accession>
<protein>
    <submittedName>
        <fullName evidence="2">Uncharacterized protein</fullName>
    </submittedName>
</protein>
<feature type="signal peptide" evidence="1">
    <location>
        <begin position="1"/>
        <end position="22"/>
    </location>
</feature>
<sequence length="238" mass="27221">MRIFIFCSTFIILLTLTLKAYAHSKTVTLATHNLCPYGCYDEHGEFSGTAVNVVKYAMAQMNFDLRIEVVPWKRAQRMSYEGDADGFFAASHSEKRDRNGVMSATIAGQIWKWYQLKTNTLDPKSDNFKSEAKVAAFSGSNMLHWLKMNNYNVVAEPPSTKHLMNMLLYERFDAMLGNNLTMKRYIAKQNLAGQIKSTAYKNKPVGVYFSNRFIEAHPGFITEFNKHVNEYRKQPASP</sequence>
<dbReference type="KEGG" id="dhy:DESAM_20654"/>
<dbReference type="Proteomes" id="UP000010808">
    <property type="component" value="Chromosome"/>
</dbReference>
<dbReference type="AlphaFoldDB" id="L0RBM4"/>
<proteinExistence type="predicted"/>
<reference evidence="2 3" key="1">
    <citation type="submission" date="2012-10" db="EMBL/GenBank/DDBJ databases">
        <authorList>
            <person name="Genoscope - CEA"/>
        </authorList>
    </citation>
    <scope>NUCLEOTIDE SEQUENCE [LARGE SCALE GENOMIC DNA]</scope>
    <source>
        <strain evidence="3">AM13 / DSM 14728</strain>
    </source>
</reference>
<name>L0RBM4_9BACT</name>
<evidence type="ECO:0000256" key="1">
    <source>
        <dbReference type="SAM" id="SignalP"/>
    </source>
</evidence>
<evidence type="ECO:0000313" key="3">
    <source>
        <dbReference type="Proteomes" id="UP000010808"/>
    </source>
</evidence>